<dbReference type="PROSITE" id="PS01031">
    <property type="entry name" value="SHSP"/>
    <property type="match status" value="1"/>
</dbReference>
<protein>
    <submittedName>
        <fullName evidence="4">Hsp20/alpha crystallin family protein</fullName>
    </submittedName>
    <submittedName>
        <fullName evidence="5">Molecular chaperone (Small heat shock protein)</fullName>
    </submittedName>
</protein>
<dbReference type="InterPro" id="IPR002068">
    <property type="entry name" value="A-crystallin/Hsp20_dom"/>
</dbReference>
<accession>A0A101HZY5</accession>
<keyword evidence="5" id="KW-0346">Stress response</keyword>
<evidence type="ECO:0000313" key="4">
    <source>
        <dbReference type="EMBL" id="HCO69367.1"/>
    </source>
</evidence>
<dbReference type="CDD" id="cd06464">
    <property type="entry name" value="ACD_sHsps-like"/>
    <property type="match status" value="1"/>
</dbReference>
<dbReference type="Pfam" id="PF00011">
    <property type="entry name" value="HSP20"/>
    <property type="match status" value="1"/>
</dbReference>
<dbReference type="AlphaFoldDB" id="A0A101HZY5"/>
<organism evidence="5 6">
    <name type="scientific">Mesotoga infera</name>
    <dbReference type="NCBI Taxonomy" id="1236046"/>
    <lineage>
        <taxon>Bacteria</taxon>
        <taxon>Thermotogati</taxon>
        <taxon>Thermotogota</taxon>
        <taxon>Thermotogae</taxon>
        <taxon>Kosmotogales</taxon>
        <taxon>Kosmotogaceae</taxon>
        <taxon>Mesotoga</taxon>
    </lineage>
</organism>
<name>A0A101HZY5_9BACT</name>
<evidence type="ECO:0000313" key="6">
    <source>
        <dbReference type="Proteomes" id="UP000055014"/>
    </source>
</evidence>
<comment type="similarity">
    <text evidence="1 2">Belongs to the small heat shock protein (HSP20) family.</text>
</comment>
<reference evidence="5" key="1">
    <citation type="journal article" date="2015" name="MBio">
        <title>Genome-resolved metagenomic analysis reveals roles for candidate phyla and other microbial community members in biogeochemical transformations in oil reservoirs.</title>
        <authorList>
            <person name="Hu P."/>
            <person name="Tom L."/>
            <person name="Singh A."/>
            <person name="Thomas B.C."/>
            <person name="Baker B.J."/>
            <person name="Piceno Y.M."/>
            <person name="Andersen G.L."/>
            <person name="Banfield J.F."/>
        </authorList>
    </citation>
    <scope>NUCLEOTIDE SEQUENCE [LARGE SCALE GENOMIC DNA]</scope>
    <source>
        <strain evidence="5">46_70</strain>
    </source>
</reference>
<evidence type="ECO:0000256" key="1">
    <source>
        <dbReference type="PROSITE-ProRule" id="PRU00285"/>
    </source>
</evidence>
<comment type="caution">
    <text evidence="5">The sequence shown here is derived from an EMBL/GenBank/DDBJ whole genome shotgun (WGS) entry which is preliminary data.</text>
</comment>
<evidence type="ECO:0000313" key="5">
    <source>
        <dbReference type="EMBL" id="KUK86078.1"/>
    </source>
</evidence>
<dbReference type="InterPro" id="IPR031107">
    <property type="entry name" value="Small_HSP"/>
</dbReference>
<dbReference type="EMBL" id="DQBS01000052">
    <property type="protein sequence ID" value="HCO69367.1"/>
    <property type="molecule type" value="Genomic_DNA"/>
</dbReference>
<evidence type="ECO:0000313" key="7">
    <source>
        <dbReference type="Proteomes" id="UP000264215"/>
    </source>
</evidence>
<dbReference type="Proteomes" id="UP000264215">
    <property type="component" value="Unassembled WGS sequence"/>
</dbReference>
<dbReference type="Proteomes" id="UP000055014">
    <property type="component" value="Unassembled WGS sequence"/>
</dbReference>
<dbReference type="InterPro" id="IPR008978">
    <property type="entry name" value="HSP20-like_chaperone"/>
</dbReference>
<proteinExistence type="inferred from homology"/>
<evidence type="ECO:0000256" key="2">
    <source>
        <dbReference type="RuleBase" id="RU003616"/>
    </source>
</evidence>
<dbReference type="PANTHER" id="PTHR11527">
    <property type="entry name" value="HEAT-SHOCK PROTEIN 20 FAMILY MEMBER"/>
    <property type="match status" value="1"/>
</dbReference>
<dbReference type="PATRIC" id="fig|1236046.5.peg.1431"/>
<reference evidence="4 7" key="3">
    <citation type="journal article" date="2018" name="Nat. Biotechnol.">
        <title>A standardized bacterial taxonomy based on genome phylogeny substantially revises the tree of life.</title>
        <authorList>
            <person name="Parks D.H."/>
            <person name="Chuvochina M."/>
            <person name="Waite D.W."/>
            <person name="Rinke C."/>
            <person name="Skarshewski A."/>
            <person name="Chaumeil P.A."/>
            <person name="Hugenholtz P."/>
        </authorList>
    </citation>
    <scope>NUCLEOTIDE SEQUENCE [LARGE SCALE GENOMIC DNA]</scope>
    <source>
        <strain evidence="4">UBA9905</strain>
    </source>
</reference>
<reference evidence="6" key="2">
    <citation type="journal article" date="2015" name="MBio">
        <title>Genome-Resolved Metagenomic Analysis Reveals Roles for Candidate Phyla and Other Microbial Community Members in Biogeochemical Transformations in Oil Reservoirs.</title>
        <authorList>
            <person name="Hu P."/>
            <person name="Tom L."/>
            <person name="Singh A."/>
            <person name="Thomas B.C."/>
            <person name="Baker B.J."/>
            <person name="Piceno Y.M."/>
            <person name="Andersen G.L."/>
            <person name="Banfield J.F."/>
        </authorList>
    </citation>
    <scope>NUCLEOTIDE SEQUENCE [LARGE SCALE GENOMIC DNA]</scope>
</reference>
<evidence type="ECO:0000259" key="3">
    <source>
        <dbReference type="PROSITE" id="PS01031"/>
    </source>
</evidence>
<dbReference type="Gene3D" id="2.60.40.790">
    <property type="match status" value="1"/>
</dbReference>
<feature type="domain" description="SHSP" evidence="3">
    <location>
        <begin position="37"/>
        <end position="149"/>
    </location>
</feature>
<dbReference type="EMBL" id="LGGW01000174">
    <property type="protein sequence ID" value="KUK86078.1"/>
    <property type="molecule type" value="Genomic_DNA"/>
</dbReference>
<dbReference type="SUPFAM" id="SSF49764">
    <property type="entry name" value="HSP20-like chaperones"/>
    <property type="match status" value="1"/>
</dbReference>
<sequence>MLAIRRGSDLFRPFEEIQREMDRLFNDAFKGLSDQSREPSMFSPEVDIYEKDNSVFIEMDIPGIKKDELEIKVEDDVLSIKGEKKLEREEKERDYHRYERYSGAFQRIFRLPEYVKSDDVKAKYEDGVLKLELPKKEEVKKEAIQVKID</sequence>
<gene>
    <name evidence="4" type="ORF">DIT26_02075</name>
    <name evidence="5" type="ORF">XE02_1408</name>
</gene>